<evidence type="ECO:0000259" key="1">
    <source>
        <dbReference type="Pfam" id="PF07238"/>
    </source>
</evidence>
<dbReference type="GO" id="GO:0035438">
    <property type="term" value="F:cyclic-di-GMP binding"/>
    <property type="evidence" value="ECO:0007669"/>
    <property type="project" value="InterPro"/>
</dbReference>
<dbReference type="Gene3D" id="2.40.10.220">
    <property type="entry name" value="predicted glycosyltransferase like domains"/>
    <property type="match status" value="1"/>
</dbReference>
<comment type="caution">
    <text evidence="2">The sequence shown here is derived from an EMBL/GenBank/DDBJ whole genome shotgun (WGS) entry which is preliminary data.</text>
</comment>
<reference evidence="2" key="2">
    <citation type="journal article" date="2014" name="ISME J.">
        <title>Microbial stratification in low pH oxic and suboxic macroscopic growths along an acid mine drainage.</title>
        <authorList>
            <person name="Mendez-Garcia C."/>
            <person name="Mesa V."/>
            <person name="Sprenger R.R."/>
            <person name="Richter M."/>
            <person name="Diez M.S."/>
            <person name="Solano J."/>
            <person name="Bargiela R."/>
            <person name="Golyshina O.V."/>
            <person name="Manteca A."/>
            <person name="Ramos J.L."/>
            <person name="Gallego J.R."/>
            <person name="Llorente I."/>
            <person name="Martins Dos Santos V.A."/>
            <person name="Jensen O.N."/>
            <person name="Pelaez A.I."/>
            <person name="Sanchez J."/>
            <person name="Ferrer M."/>
        </authorList>
    </citation>
    <scope>NUCLEOTIDE SEQUENCE</scope>
</reference>
<dbReference type="AlphaFoldDB" id="T1DI22"/>
<dbReference type="InterPro" id="IPR027021">
    <property type="entry name" value="C-di-GMP_BP_PA4608"/>
</dbReference>
<protein>
    <submittedName>
        <fullName evidence="2">Type IV pilus assembly PilZ domain protein</fullName>
    </submittedName>
</protein>
<sequence>MRHRPADRNVMEASRPSRERRRFQRITLQGAVKLYARNGSWPADLIDLSLRGVLVSHPAGCDQAPGTRFRMDLRIFESLPVSMGVSLVRADPTQLAFAWDRIDLDSFARLKRLLELNVEQPELLHRELAELGR</sequence>
<dbReference type="InterPro" id="IPR009875">
    <property type="entry name" value="PilZ_domain"/>
</dbReference>
<organism evidence="2">
    <name type="scientific">mine drainage metagenome</name>
    <dbReference type="NCBI Taxonomy" id="410659"/>
    <lineage>
        <taxon>unclassified sequences</taxon>
        <taxon>metagenomes</taxon>
        <taxon>ecological metagenomes</taxon>
    </lineage>
</organism>
<dbReference type="SUPFAM" id="SSF141371">
    <property type="entry name" value="PilZ domain-like"/>
    <property type="match status" value="1"/>
</dbReference>
<dbReference type="PIRSF" id="PIRSF028141">
    <property type="entry name" value="C-di-GMP_BP_PA4608"/>
    <property type="match status" value="1"/>
</dbReference>
<accession>T1DI22</accession>
<feature type="domain" description="PilZ" evidence="1">
    <location>
        <begin position="19"/>
        <end position="115"/>
    </location>
</feature>
<proteinExistence type="predicted"/>
<reference evidence="2" key="1">
    <citation type="submission" date="2013-08" db="EMBL/GenBank/DDBJ databases">
        <authorList>
            <person name="Mendez C."/>
            <person name="Richter M."/>
            <person name="Ferrer M."/>
            <person name="Sanchez J."/>
        </authorList>
    </citation>
    <scope>NUCLEOTIDE SEQUENCE</scope>
</reference>
<dbReference type="EMBL" id="AUZX01000223">
    <property type="protein sequence ID" value="EQD80999.1"/>
    <property type="molecule type" value="Genomic_DNA"/>
</dbReference>
<evidence type="ECO:0000313" key="2">
    <source>
        <dbReference type="EMBL" id="EQD80999.1"/>
    </source>
</evidence>
<gene>
    <name evidence="2" type="ORF">B1A_00291</name>
</gene>
<dbReference type="Pfam" id="PF07238">
    <property type="entry name" value="PilZ"/>
    <property type="match status" value="1"/>
</dbReference>
<name>T1DI22_9ZZZZ</name>